<dbReference type="InterPro" id="IPR037068">
    <property type="entry name" value="DNA_primase_core_N_sf"/>
</dbReference>
<dbReference type="SUPFAM" id="SSF57783">
    <property type="entry name" value="Zinc beta-ribbon"/>
    <property type="match status" value="1"/>
</dbReference>
<comment type="cofactor">
    <cofactor evidence="12 13 14">
        <name>Zn(2+)</name>
        <dbReference type="ChEBI" id="CHEBI:29105"/>
    </cofactor>
    <text evidence="12 13 14">Binds 1 zinc ion per monomer.</text>
</comment>
<dbReference type="InterPro" id="IPR019475">
    <property type="entry name" value="DNA_primase_DnaB-bd"/>
</dbReference>
<dbReference type="GO" id="GO:0008270">
    <property type="term" value="F:zinc ion binding"/>
    <property type="evidence" value="ECO:0007669"/>
    <property type="project" value="UniProtKB-UniRule"/>
</dbReference>
<protein>
    <recommendedName>
        <fullName evidence="12 13">DNA primase</fullName>
        <ecNumber evidence="12">2.7.7.101</ecNumber>
    </recommendedName>
</protein>
<accession>A0A975GHW8</accession>
<dbReference type="InterPro" id="IPR006171">
    <property type="entry name" value="TOPRIM_dom"/>
</dbReference>
<sequence>MVNFIPENIISSIQTAANIVDIVSEVVMMKKAGKDFQGLCPFHSEKTPSFTVSPSKQIFYCFGCGAGGNVFHFLMKYQGISFPEAAAKLAQRYGIQISDQAMSYEQKQRMYEREQLIRINKEAGQFFYNELTQNKVHTEASSYLNHRGINQEIIDKFLIGFAPQGWDNLLRYLSNKGFSPAIIHKAGLIIPRTNSTGYYDRFRNRIIFPIINIQGQITGFGGRVLDNSLPKYLNSPETPVFNKSRTLYGINTARQKSRETGIVYMTEGYFDVISLYSHGIENTVATLGTSLTDEHVRLLKGMVRQVILVFDSDQAGVRAAARSIEIFCKQNMDIKVLILPEGHDPDSFIREFNSDKFKKKSENAKHAMSFLTDEAVKKHGMSVEARLRIIEDMKNPLTSINDPVARSLYIRELAERLGVDEAMLLQRIGHSNFAPPFAPPPLPQVPERKIFYSKQTRMEKKLISMMLQFQEILPEIKKRNLLNYFEDPLLKSLGLIILSKFKGRAGEKISDIINFIEDKEMQSIAASLAMETEEWNLEGCLSLLIQFESGQKRRTDNLLNQIETAQRENNQSLLFELLRQKQEQARERQSTT</sequence>
<evidence type="ECO:0000256" key="3">
    <source>
        <dbReference type="ARBA" id="ARBA00022679"/>
    </source>
</evidence>
<dbReference type="PANTHER" id="PTHR30313:SF2">
    <property type="entry name" value="DNA PRIMASE"/>
    <property type="match status" value="1"/>
</dbReference>
<evidence type="ECO:0000256" key="6">
    <source>
        <dbReference type="ARBA" id="ARBA00022723"/>
    </source>
</evidence>
<evidence type="ECO:0000259" key="15">
    <source>
        <dbReference type="PROSITE" id="PS50880"/>
    </source>
</evidence>
<comment type="similarity">
    <text evidence="12 13">Belongs to the DnaG primase family.</text>
</comment>
<keyword evidence="17" id="KW-1185">Reference proteome</keyword>
<dbReference type="GO" id="GO:0003899">
    <property type="term" value="F:DNA-directed RNA polymerase activity"/>
    <property type="evidence" value="ECO:0007669"/>
    <property type="project" value="UniProtKB-UniRule"/>
</dbReference>
<gene>
    <name evidence="12 16" type="primary">dnaG</name>
    <name evidence="16" type="ORF">dnl_43470</name>
</gene>
<comment type="subunit">
    <text evidence="12">Monomer. Interacts with DnaB.</text>
</comment>
<dbReference type="PANTHER" id="PTHR30313">
    <property type="entry name" value="DNA PRIMASE"/>
    <property type="match status" value="1"/>
</dbReference>
<evidence type="ECO:0000256" key="13">
    <source>
        <dbReference type="PIRNR" id="PIRNR002811"/>
    </source>
</evidence>
<dbReference type="EMBL" id="CP061799">
    <property type="protein sequence ID" value="QTA81986.1"/>
    <property type="molecule type" value="Genomic_DNA"/>
</dbReference>
<evidence type="ECO:0000256" key="1">
    <source>
        <dbReference type="ARBA" id="ARBA00022478"/>
    </source>
</evidence>
<comment type="function">
    <text evidence="12 13">RNA polymerase that catalyzes the synthesis of short RNA molecules used as primers for DNA polymerase during DNA replication.</text>
</comment>
<evidence type="ECO:0000256" key="11">
    <source>
        <dbReference type="ARBA" id="ARBA00023163"/>
    </source>
</evidence>
<dbReference type="Gene3D" id="3.40.1360.10">
    <property type="match status" value="1"/>
</dbReference>
<dbReference type="InterPro" id="IPR006295">
    <property type="entry name" value="DNA_primase_DnaG"/>
</dbReference>
<comment type="domain">
    <text evidence="12">Contains an N-terminal zinc-binding domain, a central core domain that contains the primase activity, and a C-terminal DnaB-binding domain.</text>
</comment>
<dbReference type="Pfam" id="PF01807">
    <property type="entry name" value="Zn_ribbon_DnaG"/>
    <property type="match status" value="1"/>
</dbReference>
<keyword evidence="4 12" id="KW-0548">Nucleotidyltransferase</keyword>
<dbReference type="KEGG" id="dli:dnl_43470"/>
<keyword evidence="10 12" id="KW-0238">DNA-binding</keyword>
<dbReference type="HAMAP" id="MF_00974">
    <property type="entry name" value="DNA_primase_DnaG"/>
    <property type="match status" value="1"/>
</dbReference>
<dbReference type="PROSITE" id="PS50880">
    <property type="entry name" value="TOPRIM"/>
    <property type="match status" value="1"/>
</dbReference>
<evidence type="ECO:0000256" key="4">
    <source>
        <dbReference type="ARBA" id="ARBA00022695"/>
    </source>
</evidence>
<dbReference type="Gene3D" id="3.90.980.10">
    <property type="entry name" value="DNA primase, catalytic core, N-terminal domain"/>
    <property type="match status" value="1"/>
</dbReference>
<dbReference type="AlphaFoldDB" id="A0A975GHW8"/>
<keyword evidence="3 12" id="KW-0808">Transferase</keyword>
<dbReference type="InterPro" id="IPR013264">
    <property type="entry name" value="DNAG_N"/>
</dbReference>
<dbReference type="Pfam" id="PF10410">
    <property type="entry name" value="DnaB_bind"/>
    <property type="match status" value="1"/>
</dbReference>
<keyword evidence="8 12" id="KW-0862">Zinc</keyword>
<evidence type="ECO:0000256" key="5">
    <source>
        <dbReference type="ARBA" id="ARBA00022705"/>
    </source>
</evidence>
<comment type="catalytic activity">
    <reaction evidence="12">
        <text>ssDNA + n NTP = ssDNA/pppN(pN)n-1 hybrid + (n-1) diphosphate.</text>
        <dbReference type="EC" id="2.7.7.101"/>
    </reaction>
</comment>
<keyword evidence="7 12" id="KW-0863">Zinc-finger</keyword>
<dbReference type="RefSeq" id="WP_207687958.1">
    <property type="nucleotide sequence ID" value="NZ_CP061799.1"/>
</dbReference>
<keyword evidence="11 12" id="KW-0804">Transcription</keyword>
<dbReference type="GO" id="GO:0006269">
    <property type="term" value="P:DNA replication, synthesis of primer"/>
    <property type="evidence" value="ECO:0007669"/>
    <property type="project" value="UniProtKB-UniRule"/>
</dbReference>
<evidence type="ECO:0000256" key="9">
    <source>
        <dbReference type="ARBA" id="ARBA00022842"/>
    </source>
</evidence>
<evidence type="ECO:0000256" key="12">
    <source>
        <dbReference type="HAMAP-Rule" id="MF_00974"/>
    </source>
</evidence>
<keyword evidence="2 12" id="KW-0639">Primosome</keyword>
<feature type="domain" description="Toprim" evidence="15">
    <location>
        <begin position="261"/>
        <end position="342"/>
    </location>
</feature>
<dbReference type="EC" id="2.7.7.101" evidence="12"/>
<evidence type="ECO:0000256" key="10">
    <source>
        <dbReference type="ARBA" id="ARBA00023125"/>
    </source>
</evidence>
<dbReference type="InterPro" id="IPR016136">
    <property type="entry name" value="DNA_helicase_N/primase_C"/>
</dbReference>
<proteinExistence type="inferred from homology"/>
<dbReference type="InterPro" id="IPR030846">
    <property type="entry name" value="DnaG_bac"/>
</dbReference>
<dbReference type="SMART" id="SM00400">
    <property type="entry name" value="ZnF_CHCC"/>
    <property type="match status" value="1"/>
</dbReference>
<dbReference type="InterPro" id="IPR050219">
    <property type="entry name" value="DnaG_primase"/>
</dbReference>
<evidence type="ECO:0000256" key="7">
    <source>
        <dbReference type="ARBA" id="ARBA00022771"/>
    </source>
</evidence>
<dbReference type="InterPro" id="IPR036977">
    <property type="entry name" value="DNA_primase_Znf_CHC2"/>
</dbReference>
<dbReference type="Pfam" id="PF08275">
    <property type="entry name" value="DNAG_N"/>
    <property type="match status" value="1"/>
</dbReference>
<keyword evidence="6 12" id="KW-0479">Metal-binding</keyword>
<keyword evidence="1 12" id="KW-0240">DNA-directed RNA polymerase</keyword>
<feature type="zinc finger region" description="CHC2-type" evidence="12 14">
    <location>
        <begin position="40"/>
        <end position="64"/>
    </location>
</feature>
<evidence type="ECO:0000313" key="16">
    <source>
        <dbReference type="EMBL" id="QTA81986.1"/>
    </source>
</evidence>
<evidence type="ECO:0000256" key="14">
    <source>
        <dbReference type="PIRSR" id="PIRSR002811-1"/>
    </source>
</evidence>
<dbReference type="GO" id="GO:0003677">
    <property type="term" value="F:DNA binding"/>
    <property type="evidence" value="ECO:0007669"/>
    <property type="project" value="UniProtKB-KW"/>
</dbReference>
<reference evidence="16" key="1">
    <citation type="journal article" date="2021" name="Microb. Physiol.">
        <title>Proteogenomic Insights into the Physiology of Marine, Sulfate-Reducing, Filamentous Desulfonema limicola and Desulfonema magnum.</title>
        <authorList>
            <person name="Schnaars V."/>
            <person name="Wohlbrand L."/>
            <person name="Scheve S."/>
            <person name="Hinrichs C."/>
            <person name="Reinhardt R."/>
            <person name="Rabus R."/>
        </authorList>
    </citation>
    <scope>NUCLEOTIDE SEQUENCE</scope>
    <source>
        <strain evidence="16">5ac10</strain>
    </source>
</reference>
<evidence type="ECO:0000256" key="8">
    <source>
        <dbReference type="ARBA" id="ARBA00022833"/>
    </source>
</evidence>
<organism evidence="16 17">
    <name type="scientific">Desulfonema limicola</name>
    <dbReference type="NCBI Taxonomy" id="45656"/>
    <lineage>
        <taxon>Bacteria</taxon>
        <taxon>Pseudomonadati</taxon>
        <taxon>Thermodesulfobacteriota</taxon>
        <taxon>Desulfobacteria</taxon>
        <taxon>Desulfobacterales</taxon>
        <taxon>Desulfococcaceae</taxon>
        <taxon>Desulfonema</taxon>
    </lineage>
</organism>
<dbReference type="CDD" id="cd03364">
    <property type="entry name" value="TOPRIM_DnaG_primases"/>
    <property type="match status" value="1"/>
</dbReference>
<dbReference type="GO" id="GO:0005737">
    <property type="term" value="C:cytoplasm"/>
    <property type="evidence" value="ECO:0007669"/>
    <property type="project" value="TreeGrafter"/>
</dbReference>
<dbReference type="NCBIfam" id="TIGR01391">
    <property type="entry name" value="dnaG"/>
    <property type="match status" value="1"/>
</dbReference>
<name>A0A975GHW8_9BACT</name>
<dbReference type="SMART" id="SM00493">
    <property type="entry name" value="TOPRIM"/>
    <property type="match status" value="1"/>
</dbReference>
<dbReference type="GO" id="GO:1990077">
    <property type="term" value="C:primosome complex"/>
    <property type="evidence" value="ECO:0007669"/>
    <property type="project" value="UniProtKB-KW"/>
</dbReference>
<dbReference type="PIRSF" id="PIRSF002811">
    <property type="entry name" value="DnaG"/>
    <property type="match status" value="1"/>
</dbReference>
<dbReference type="Pfam" id="PF13155">
    <property type="entry name" value="Toprim_2"/>
    <property type="match status" value="1"/>
</dbReference>
<dbReference type="FunFam" id="3.40.1360.10:FF:000002">
    <property type="entry name" value="DNA primase"/>
    <property type="match status" value="1"/>
</dbReference>
<dbReference type="InterPro" id="IPR002694">
    <property type="entry name" value="Znf_CHC2"/>
</dbReference>
<keyword evidence="9" id="KW-0460">Magnesium</keyword>
<evidence type="ECO:0000256" key="2">
    <source>
        <dbReference type="ARBA" id="ARBA00022515"/>
    </source>
</evidence>
<dbReference type="FunFam" id="3.90.580.10:FF:000001">
    <property type="entry name" value="DNA primase"/>
    <property type="match status" value="1"/>
</dbReference>
<dbReference type="Gene3D" id="3.90.580.10">
    <property type="entry name" value="Zinc finger, CHC2-type domain"/>
    <property type="match status" value="1"/>
</dbReference>
<keyword evidence="5 12" id="KW-0235">DNA replication</keyword>
<dbReference type="SUPFAM" id="SSF56731">
    <property type="entry name" value="DNA primase core"/>
    <property type="match status" value="1"/>
</dbReference>
<dbReference type="InterPro" id="IPR034151">
    <property type="entry name" value="TOPRIM_DnaG_bac"/>
</dbReference>
<dbReference type="Proteomes" id="UP000663720">
    <property type="component" value="Chromosome"/>
</dbReference>
<dbReference type="GO" id="GO:0000428">
    <property type="term" value="C:DNA-directed RNA polymerase complex"/>
    <property type="evidence" value="ECO:0007669"/>
    <property type="project" value="UniProtKB-KW"/>
</dbReference>
<dbReference type="Gene3D" id="1.10.860.10">
    <property type="entry name" value="DNAb Helicase, Chain A"/>
    <property type="match status" value="1"/>
</dbReference>
<evidence type="ECO:0000313" key="17">
    <source>
        <dbReference type="Proteomes" id="UP000663720"/>
    </source>
</evidence>
<dbReference type="FunFam" id="3.90.980.10:FF:000001">
    <property type="entry name" value="DNA primase"/>
    <property type="match status" value="1"/>
</dbReference>